<dbReference type="OrthoDB" id="5394254at2759"/>
<organism evidence="2 3">
    <name type="scientific">Cucurbitaria berberidis CBS 394.84</name>
    <dbReference type="NCBI Taxonomy" id="1168544"/>
    <lineage>
        <taxon>Eukaryota</taxon>
        <taxon>Fungi</taxon>
        <taxon>Dikarya</taxon>
        <taxon>Ascomycota</taxon>
        <taxon>Pezizomycotina</taxon>
        <taxon>Dothideomycetes</taxon>
        <taxon>Pleosporomycetidae</taxon>
        <taxon>Pleosporales</taxon>
        <taxon>Pleosporineae</taxon>
        <taxon>Cucurbitariaceae</taxon>
        <taxon>Cucurbitaria</taxon>
    </lineage>
</organism>
<dbReference type="Proteomes" id="UP000800039">
    <property type="component" value="Unassembled WGS sequence"/>
</dbReference>
<dbReference type="GeneID" id="63844001"/>
<dbReference type="RefSeq" id="XP_040785754.1">
    <property type="nucleotide sequence ID" value="XM_040926749.1"/>
</dbReference>
<gene>
    <name evidence="2" type="ORF">K460DRAFT_140751</name>
</gene>
<protein>
    <submittedName>
        <fullName evidence="2">Uncharacterized protein</fullName>
    </submittedName>
</protein>
<feature type="transmembrane region" description="Helical" evidence="1">
    <location>
        <begin position="165"/>
        <end position="188"/>
    </location>
</feature>
<evidence type="ECO:0000313" key="2">
    <source>
        <dbReference type="EMBL" id="KAF1843191.1"/>
    </source>
</evidence>
<feature type="transmembrane region" description="Helical" evidence="1">
    <location>
        <begin position="305"/>
        <end position="328"/>
    </location>
</feature>
<accession>A0A9P4GD79</accession>
<name>A0A9P4GD79_9PLEO</name>
<feature type="transmembrane region" description="Helical" evidence="1">
    <location>
        <begin position="125"/>
        <end position="144"/>
    </location>
</feature>
<keyword evidence="1" id="KW-0472">Membrane</keyword>
<keyword evidence="1" id="KW-0812">Transmembrane</keyword>
<evidence type="ECO:0000256" key="1">
    <source>
        <dbReference type="SAM" id="Phobius"/>
    </source>
</evidence>
<evidence type="ECO:0000313" key="3">
    <source>
        <dbReference type="Proteomes" id="UP000800039"/>
    </source>
</evidence>
<dbReference type="AlphaFoldDB" id="A0A9P4GD79"/>
<proteinExistence type="predicted"/>
<reference evidence="2" key="1">
    <citation type="submission" date="2020-01" db="EMBL/GenBank/DDBJ databases">
        <authorList>
            <consortium name="DOE Joint Genome Institute"/>
            <person name="Haridas S."/>
            <person name="Albert R."/>
            <person name="Binder M."/>
            <person name="Bloem J."/>
            <person name="Labutti K."/>
            <person name="Salamov A."/>
            <person name="Andreopoulos B."/>
            <person name="Baker S.E."/>
            <person name="Barry K."/>
            <person name="Bills G."/>
            <person name="Bluhm B.H."/>
            <person name="Cannon C."/>
            <person name="Castanera R."/>
            <person name="Culley D.E."/>
            <person name="Daum C."/>
            <person name="Ezra D."/>
            <person name="Gonzalez J.B."/>
            <person name="Henrissat B."/>
            <person name="Kuo A."/>
            <person name="Liang C."/>
            <person name="Lipzen A."/>
            <person name="Lutzoni F."/>
            <person name="Magnuson J."/>
            <person name="Mondo S."/>
            <person name="Nolan M."/>
            <person name="Ohm R."/>
            <person name="Pangilinan J."/>
            <person name="Park H.-J."/>
            <person name="Ramirez L."/>
            <person name="Alfaro M."/>
            <person name="Sun H."/>
            <person name="Tritt A."/>
            <person name="Yoshinaga Y."/>
            <person name="Zwiers L.-H."/>
            <person name="Turgeon B.G."/>
            <person name="Goodwin S.B."/>
            <person name="Spatafora J.W."/>
            <person name="Crous P.W."/>
            <person name="Grigoriev I.V."/>
        </authorList>
    </citation>
    <scope>NUCLEOTIDE SEQUENCE</scope>
    <source>
        <strain evidence="2">CBS 394.84</strain>
    </source>
</reference>
<dbReference type="EMBL" id="ML976617">
    <property type="protein sequence ID" value="KAF1843191.1"/>
    <property type="molecule type" value="Genomic_DNA"/>
</dbReference>
<comment type="caution">
    <text evidence="2">The sequence shown here is derived from an EMBL/GenBank/DDBJ whole genome shotgun (WGS) entry which is preliminary data.</text>
</comment>
<sequence>MAQTKLIDRSEPAVFSRTHTPVRSRLPATLRVPILVALNLGINTALWSFVSNFLSPELGAVSKVPNEADLWSLYSPGARLGMRVFTIWLTWYLNYDFYDVSALTILSNAPFAYLLSTFYDISTLTIAAHVNIEVFSIAIPTYLLRRRSAAHDANAKLRNRFLLNSVQVQFSNALLAMGVYIVVLWAGLRTGFLNLFLVRFFDIPTLEFAHIETPVSIIGKIFTAGFAAKEFLLNPSFAAQPLHSGTTTPTKLFDPSTATLTQTVKKNVWSFTRRTRTLIQQTAILNAFVFANTVQRCMTLNGTEVIGAAGYASVWVLANAVIALWYGWVGDTSADYEPL</sequence>
<keyword evidence="1" id="KW-1133">Transmembrane helix</keyword>
<keyword evidence="3" id="KW-1185">Reference proteome</keyword>